<gene>
    <name evidence="4" type="ORF">SAMN03084138_02454</name>
</gene>
<protein>
    <submittedName>
        <fullName evidence="4">Methyltransferase domain-containing protein</fullName>
    </submittedName>
</protein>
<dbReference type="Gene3D" id="2.20.130.10">
    <property type="entry name" value="CAC2371-like domains"/>
    <property type="match status" value="1"/>
</dbReference>
<dbReference type="OrthoDB" id="5800887at2"/>
<feature type="domain" description="Methyltransferase" evidence="3">
    <location>
        <begin position="53"/>
        <end position="143"/>
    </location>
</feature>
<keyword evidence="1 4" id="KW-0489">Methyltransferase</keyword>
<dbReference type="CDD" id="cd02440">
    <property type="entry name" value="AdoMet_MTases"/>
    <property type="match status" value="1"/>
</dbReference>
<reference evidence="4 5" key="1">
    <citation type="submission" date="2016-10" db="EMBL/GenBank/DDBJ databases">
        <authorList>
            <person name="de Groot N.N."/>
        </authorList>
    </citation>
    <scope>NUCLEOTIDE SEQUENCE [LARGE SCALE GENOMIC DNA]</scope>
    <source>
        <strain evidence="4 5">DSM 15893</strain>
    </source>
</reference>
<dbReference type="RefSeq" id="WP_074927089.1">
    <property type="nucleotide sequence ID" value="NZ_FOWR01000017.1"/>
</dbReference>
<dbReference type="GO" id="GO:0008168">
    <property type="term" value="F:methyltransferase activity"/>
    <property type="evidence" value="ECO:0007669"/>
    <property type="project" value="UniProtKB-KW"/>
</dbReference>
<dbReference type="InterPro" id="IPR041698">
    <property type="entry name" value="Methyltransf_25"/>
</dbReference>
<dbReference type="GO" id="GO:0032259">
    <property type="term" value="P:methylation"/>
    <property type="evidence" value="ECO:0007669"/>
    <property type="project" value="UniProtKB-KW"/>
</dbReference>
<dbReference type="InterPro" id="IPR029063">
    <property type="entry name" value="SAM-dependent_MTases_sf"/>
</dbReference>
<accession>A0A1I5R706</accession>
<proteinExistence type="predicted"/>
<dbReference type="AlphaFoldDB" id="A0A1I5R706"/>
<evidence type="ECO:0000313" key="4">
    <source>
        <dbReference type="EMBL" id="SFP54318.1"/>
    </source>
</evidence>
<dbReference type="EMBL" id="FOWR01000017">
    <property type="protein sequence ID" value="SFP54318.1"/>
    <property type="molecule type" value="Genomic_DNA"/>
</dbReference>
<dbReference type="PANTHER" id="PTHR43861">
    <property type="entry name" value="TRANS-ACONITATE 2-METHYLTRANSFERASE-RELATED"/>
    <property type="match status" value="1"/>
</dbReference>
<sequence length="256" mass="29054">MSFNTSSEASSNALYTDLSGYYDLMCVDINYEAQSQTIQRLHQLFGNKGNRHLDLACGTGPHVRYFLDYGYQSSGLDINQPMLDIAQTRCPEAQFSLQDMCTFAVDEPTDLITCFLYSMHYSGEIARLKALIESVYHALSPEGIFCFNAVDKDKINNDSFVRHSADNEGSHFVFQSCWHYGGEGEKQSLRLNIEKTIDDETQIWHDEHPMVAVSFSELQTLLAPYFDVYMFEHDYDKIIPLDNASGNALLVCVKKS</sequence>
<dbReference type="SUPFAM" id="SSF53335">
    <property type="entry name" value="S-adenosyl-L-methionine-dependent methyltransferases"/>
    <property type="match status" value="1"/>
</dbReference>
<evidence type="ECO:0000259" key="3">
    <source>
        <dbReference type="Pfam" id="PF13649"/>
    </source>
</evidence>
<name>A0A1I5R706_9GAMM</name>
<evidence type="ECO:0000256" key="2">
    <source>
        <dbReference type="ARBA" id="ARBA00022679"/>
    </source>
</evidence>
<keyword evidence="2 4" id="KW-0808">Transferase</keyword>
<dbReference type="Gene3D" id="3.40.50.150">
    <property type="entry name" value="Vaccinia Virus protein VP39"/>
    <property type="match status" value="1"/>
</dbReference>
<dbReference type="GeneID" id="35870967"/>
<dbReference type="Pfam" id="PF13649">
    <property type="entry name" value="Methyltransf_25"/>
    <property type="match status" value="1"/>
</dbReference>
<organism evidence="4 5">
    <name type="scientific">Enterovibrio norvegicus DSM 15893</name>
    <dbReference type="NCBI Taxonomy" id="1121869"/>
    <lineage>
        <taxon>Bacteria</taxon>
        <taxon>Pseudomonadati</taxon>
        <taxon>Pseudomonadota</taxon>
        <taxon>Gammaproteobacteria</taxon>
        <taxon>Vibrionales</taxon>
        <taxon>Vibrionaceae</taxon>
        <taxon>Enterovibrio</taxon>
    </lineage>
</organism>
<evidence type="ECO:0000256" key="1">
    <source>
        <dbReference type="ARBA" id="ARBA00022603"/>
    </source>
</evidence>
<dbReference type="PANTHER" id="PTHR43861:SF1">
    <property type="entry name" value="TRANS-ACONITATE 2-METHYLTRANSFERASE"/>
    <property type="match status" value="1"/>
</dbReference>
<dbReference type="STRING" id="1121869.SAMN03084138_02454"/>
<dbReference type="Proteomes" id="UP000182692">
    <property type="component" value="Unassembled WGS sequence"/>
</dbReference>
<evidence type="ECO:0000313" key="5">
    <source>
        <dbReference type="Proteomes" id="UP000182692"/>
    </source>
</evidence>